<dbReference type="RefSeq" id="WP_185487074.1">
    <property type="nucleotide sequence ID" value="NZ_JAARVD010000003.1"/>
</dbReference>
<proteinExistence type="predicted"/>
<feature type="coiled-coil region" evidence="1">
    <location>
        <begin position="551"/>
        <end position="594"/>
    </location>
</feature>
<feature type="domain" description="Pesticidal crystal protein Cry1Aa" evidence="4">
    <location>
        <begin position="745"/>
        <end position="805"/>
    </location>
</feature>
<evidence type="ECO:0000313" key="5">
    <source>
        <dbReference type="EMBL" id="MBC1796735.1"/>
    </source>
</evidence>
<dbReference type="AlphaFoldDB" id="A0A842B4I6"/>
<feature type="domain" description="Pesticidal crystal protein Cry1Aa" evidence="4">
    <location>
        <begin position="525"/>
        <end position="582"/>
    </location>
</feature>
<sequence>MKNTKIIQKTVKLTAVGAIVLSSMAQPLSIIATASEVTTKAETKLLTSTDASTDAATAVNNLFIDNDPTKNIKITTTQAMIDAAEAKVAETTDATIKAQLTINIKIANDLLELRSGAVYKGWELDDGKLIFKVDAEKQKKFNLVMYKNGGHIGTFHYGNTLVFEITTANGIMSAISNAGFVDGDKIKVNYVYNNRAYTIDEFTIDIAYSAANKAVKELFIDNDISKHIKGLTDQANVDAAKALVNAVTDATQKAKLLESIDKAQTEVDHLANLVVTGPIYTDATSFTGTRGEAYGQIVFKVYDSTGTWVKAQKVVGTGGGGTFGANLEGWATAAKQGDPLTGSSTIQLVAGDKVQAGHSALVTIQSSDQRAVDAVNQLFIDNNSTKNIKPATTQAMIDAAEAKVALVTDATIKTKLTEDIKIANDLLELRSGVYKGWELQGNKLVFKVDAEKQKKFNLVMYKNGGHIGTFHYGNTLVFEITTANGIMSAISNAGFVDGDKIKVNYVYNNRAYTIDEFEINYGAQARSTINNLFVDNDPTKEIKDTTKQSSIDAAQALVDNVTDAAKKEELQKDIDKAQKQLDNKQALVKAAVDNLFIENDTTKHIKGLTNQAAIDAAKALVNTIADEAQKATLLEKIEKAQKEFNAFSNAIANPTYDTDKVVWGKQGPSSGEIVFKIYDATGTWVKAQKVVNTTAGGVFSADLGGWATASSEGAPLSGSSTIQLVAGEKLQAGSSPLVTIQSTYQLALDATKQLFIDNDPTKSIKDTTNQAAIDAAQALVNKVTDAIKKGELQKNIDKAQKELNEKNAVIAKPTVNAVTNNDTAVKGTGTPGLTITVVIGTSTFTGEVAANGTFSITIPLQKADTVLTVTQKKDGKVSDSVSVKVANYIPATAPVVNPVGPFQQAITGNAPEGTKMVRLLVNGIAQRTAVPEADGSFSFYSRFITDGISTNIRLVAGDTVTVDYGNKTPADLVTNVTVSAELVKPVVNDVLVGTDYVTGLAPVGTQVLRLVVNGKAQRTVTPQANIDAVTAGGIGADGRFKIYCRIIVDETGVSRKLKAGDRVTVDSGVQIPGDTGTTVIVK</sequence>
<feature type="chain" id="PRO_5038426098" description="Bacterial Ig domain-containing protein" evidence="2">
    <location>
        <begin position="26"/>
        <end position="1082"/>
    </location>
</feature>
<dbReference type="Proteomes" id="UP000548082">
    <property type="component" value="Unassembled WGS sequence"/>
</dbReference>
<organism evidence="5 6">
    <name type="scientific">Listeria booriae</name>
    <dbReference type="NCBI Taxonomy" id="1552123"/>
    <lineage>
        <taxon>Bacteria</taxon>
        <taxon>Bacillati</taxon>
        <taxon>Bacillota</taxon>
        <taxon>Bacilli</taxon>
        <taxon>Bacillales</taxon>
        <taxon>Listeriaceae</taxon>
        <taxon>Listeria</taxon>
    </lineage>
</organism>
<dbReference type="InterPro" id="IPR013783">
    <property type="entry name" value="Ig-like_fold"/>
</dbReference>
<evidence type="ECO:0008006" key="7">
    <source>
        <dbReference type="Google" id="ProtNLM"/>
    </source>
</evidence>
<dbReference type="InterPro" id="IPR041498">
    <property type="entry name" value="Big_6"/>
</dbReference>
<dbReference type="Gene3D" id="2.60.40.10">
    <property type="entry name" value="Immunoglobulins"/>
    <property type="match status" value="1"/>
</dbReference>
<comment type="caution">
    <text evidence="5">The sequence shown here is derived from an EMBL/GenBank/DDBJ whole genome shotgun (WGS) entry which is preliminary data.</text>
</comment>
<reference evidence="5 6" key="1">
    <citation type="submission" date="2020-03" db="EMBL/GenBank/DDBJ databases">
        <title>Soil Listeria distribution.</title>
        <authorList>
            <person name="Liao J."/>
            <person name="Wiedmann M."/>
        </authorList>
    </citation>
    <scope>NUCLEOTIDE SEQUENCE [LARGE SCALE GENOMIC DNA]</scope>
    <source>
        <strain evidence="5 6">FSL L7-0990</strain>
    </source>
</reference>
<feature type="domain" description="Bacterial Ig" evidence="3">
    <location>
        <begin position="812"/>
        <end position="886"/>
    </location>
</feature>
<feature type="domain" description="Pesticidal crystal protein Cry1Aa" evidence="4">
    <location>
        <begin position="209"/>
        <end position="268"/>
    </location>
</feature>
<feature type="domain" description="Pesticidal crystal protein Cry1Aa" evidence="4">
    <location>
        <begin position="369"/>
        <end position="427"/>
    </location>
</feature>
<feature type="domain" description="Pesticidal crystal protein Cry1Aa" evidence="4">
    <location>
        <begin position="54"/>
        <end position="111"/>
    </location>
</feature>
<protein>
    <recommendedName>
        <fullName evidence="7">Bacterial Ig domain-containing protein</fullName>
    </recommendedName>
</protein>
<evidence type="ECO:0000313" key="6">
    <source>
        <dbReference type="Proteomes" id="UP000548082"/>
    </source>
</evidence>
<evidence type="ECO:0000259" key="4">
    <source>
        <dbReference type="Pfam" id="PF18449"/>
    </source>
</evidence>
<gene>
    <name evidence="5" type="ORF">HCA55_08350</name>
</gene>
<evidence type="ECO:0000259" key="3">
    <source>
        <dbReference type="Pfam" id="PF17936"/>
    </source>
</evidence>
<feature type="domain" description="Pesticidal crystal protein Cry1Aa" evidence="4">
    <location>
        <begin position="589"/>
        <end position="646"/>
    </location>
</feature>
<dbReference type="EMBL" id="JAARVD010000003">
    <property type="protein sequence ID" value="MBC1796735.1"/>
    <property type="molecule type" value="Genomic_DNA"/>
</dbReference>
<evidence type="ECO:0000256" key="2">
    <source>
        <dbReference type="SAM" id="SignalP"/>
    </source>
</evidence>
<dbReference type="InterPro" id="IPR054544">
    <property type="entry name" value="Pest_crys_Cry1Aa_dom-IV"/>
</dbReference>
<dbReference type="Pfam" id="PF18449">
    <property type="entry name" value="Endotoxin_C2"/>
    <property type="match status" value="6"/>
</dbReference>
<dbReference type="Pfam" id="PF17936">
    <property type="entry name" value="Big_6"/>
    <property type="match status" value="1"/>
</dbReference>
<keyword evidence="1" id="KW-0175">Coiled coil</keyword>
<name>A0A842B4I6_9LIST</name>
<feature type="signal peptide" evidence="2">
    <location>
        <begin position="1"/>
        <end position="25"/>
    </location>
</feature>
<keyword evidence="2" id="KW-0732">Signal</keyword>
<evidence type="ECO:0000256" key="1">
    <source>
        <dbReference type="SAM" id="Coils"/>
    </source>
</evidence>
<accession>A0A842B4I6</accession>